<name>A0A9P6DT35_9AGAM</name>
<keyword evidence="1" id="KW-0812">Transmembrane</keyword>
<evidence type="ECO:0000256" key="1">
    <source>
        <dbReference type="SAM" id="Phobius"/>
    </source>
</evidence>
<feature type="transmembrane region" description="Helical" evidence="1">
    <location>
        <begin position="22"/>
        <end position="45"/>
    </location>
</feature>
<evidence type="ECO:0000259" key="2">
    <source>
        <dbReference type="Pfam" id="PF20152"/>
    </source>
</evidence>
<keyword evidence="1" id="KW-1133">Transmembrane helix</keyword>
<evidence type="ECO:0000313" key="3">
    <source>
        <dbReference type="EMBL" id="KAF9510113.1"/>
    </source>
</evidence>
<feature type="domain" description="DUF6534" evidence="2">
    <location>
        <begin position="1"/>
        <end position="76"/>
    </location>
</feature>
<feature type="transmembrane region" description="Helical" evidence="1">
    <location>
        <begin position="51"/>
        <end position="72"/>
    </location>
</feature>
<dbReference type="InterPro" id="IPR045339">
    <property type="entry name" value="DUF6534"/>
</dbReference>
<dbReference type="EMBL" id="MU129023">
    <property type="protein sequence ID" value="KAF9510113.1"/>
    <property type="molecule type" value="Genomic_DNA"/>
</dbReference>
<protein>
    <recommendedName>
        <fullName evidence="2">DUF6534 domain-containing protein</fullName>
    </recommendedName>
</protein>
<keyword evidence="1" id="KW-0472">Membrane</keyword>
<accession>A0A9P6DT35</accession>
<comment type="caution">
    <text evidence="3">The sequence shown here is derived from an EMBL/GenBank/DDBJ whole genome shotgun (WGS) entry which is preliminary data.</text>
</comment>
<reference evidence="3" key="1">
    <citation type="journal article" date="2020" name="Nat. Commun.">
        <title>Large-scale genome sequencing of mycorrhizal fungi provides insights into the early evolution of symbiotic traits.</title>
        <authorList>
            <person name="Miyauchi S."/>
            <person name="Kiss E."/>
            <person name="Kuo A."/>
            <person name="Drula E."/>
            <person name="Kohler A."/>
            <person name="Sanchez-Garcia M."/>
            <person name="Morin E."/>
            <person name="Andreopoulos B."/>
            <person name="Barry K.W."/>
            <person name="Bonito G."/>
            <person name="Buee M."/>
            <person name="Carver A."/>
            <person name="Chen C."/>
            <person name="Cichocki N."/>
            <person name="Clum A."/>
            <person name="Culley D."/>
            <person name="Crous P.W."/>
            <person name="Fauchery L."/>
            <person name="Girlanda M."/>
            <person name="Hayes R.D."/>
            <person name="Keri Z."/>
            <person name="LaButti K."/>
            <person name="Lipzen A."/>
            <person name="Lombard V."/>
            <person name="Magnuson J."/>
            <person name="Maillard F."/>
            <person name="Murat C."/>
            <person name="Nolan M."/>
            <person name="Ohm R.A."/>
            <person name="Pangilinan J."/>
            <person name="Pereira M.F."/>
            <person name="Perotto S."/>
            <person name="Peter M."/>
            <person name="Pfister S."/>
            <person name="Riley R."/>
            <person name="Sitrit Y."/>
            <person name="Stielow J.B."/>
            <person name="Szollosi G."/>
            <person name="Zifcakova L."/>
            <person name="Stursova M."/>
            <person name="Spatafora J.W."/>
            <person name="Tedersoo L."/>
            <person name="Vaario L.M."/>
            <person name="Yamada A."/>
            <person name="Yan M."/>
            <person name="Wang P."/>
            <person name="Xu J."/>
            <person name="Bruns T."/>
            <person name="Baldrian P."/>
            <person name="Vilgalys R."/>
            <person name="Dunand C."/>
            <person name="Henrissat B."/>
            <person name="Grigoriev I.V."/>
            <person name="Hibbett D."/>
            <person name="Nagy L.G."/>
            <person name="Martin F.M."/>
        </authorList>
    </citation>
    <scope>NUCLEOTIDE SEQUENCE</scope>
    <source>
        <strain evidence="3">UP504</strain>
    </source>
</reference>
<keyword evidence="4" id="KW-1185">Reference proteome</keyword>
<dbReference type="Proteomes" id="UP000886523">
    <property type="component" value="Unassembled WGS sequence"/>
</dbReference>
<gene>
    <name evidence="3" type="ORF">BS47DRAFT_101034</name>
</gene>
<sequence>MCLVLRHQRTGFQTTDSMIDRLILYTISTGLITSVLSCIILGTLSKYGFNVSVLAISLPLSGLYSVTMLANLHTRKTLRARLDAPGHFELISSSMKMSIRRKAGSCGNEESVQVNTTREVGSYEVDIKPDVSSER</sequence>
<dbReference type="OrthoDB" id="3190888at2759"/>
<dbReference type="Pfam" id="PF20152">
    <property type="entry name" value="DUF6534"/>
    <property type="match status" value="1"/>
</dbReference>
<organism evidence="3 4">
    <name type="scientific">Hydnum rufescens UP504</name>
    <dbReference type="NCBI Taxonomy" id="1448309"/>
    <lineage>
        <taxon>Eukaryota</taxon>
        <taxon>Fungi</taxon>
        <taxon>Dikarya</taxon>
        <taxon>Basidiomycota</taxon>
        <taxon>Agaricomycotina</taxon>
        <taxon>Agaricomycetes</taxon>
        <taxon>Cantharellales</taxon>
        <taxon>Hydnaceae</taxon>
        <taxon>Hydnum</taxon>
    </lineage>
</organism>
<proteinExistence type="predicted"/>
<dbReference type="AlphaFoldDB" id="A0A9P6DT35"/>
<evidence type="ECO:0000313" key="4">
    <source>
        <dbReference type="Proteomes" id="UP000886523"/>
    </source>
</evidence>